<dbReference type="Gene3D" id="1.20.1260.10">
    <property type="match status" value="1"/>
</dbReference>
<accession>A3DKJ6</accession>
<dbReference type="CDD" id="cd00729">
    <property type="entry name" value="rubredoxin_SM"/>
    <property type="match status" value="1"/>
</dbReference>
<reference evidence="5 6" key="2">
    <citation type="journal article" date="2009" name="Stand. Genomic Sci.">
        <title>Complete genome sequence of Staphylothermus marinus Stetter and Fiala 1986 type strain F1.</title>
        <authorList>
            <person name="Anderson I.J."/>
            <person name="Sun H."/>
            <person name="Lapidus A."/>
            <person name="Copeland A."/>
            <person name="Glavina Del Rio T."/>
            <person name="Tice H."/>
            <person name="Dalin E."/>
            <person name="Lucas S."/>
            <person name="Barry K."/>
            <person name="Land M."/>
            <person name="Richardson P."/>
            <person name="Huber H."/>
            <person name="Kyrpides N.C."/>
        </authorList>
    </citation>
    <scope>NUCLEOTIDE SEQUENCE [LARGE SCALE GENOMIC DNA]</scope>
    <source>
        <strain evidence="6">ATCC 43588 / DSM 3639 / JCM 9404 / F1</strain>
    </source>
</reference>
<dbReference type="SUPFAM" id="SSF57802">
    <property type="entry name" value="Rubredoxin-like"/>
    <property type="match status" value="1"/>
</dbReference>
<sequence length="186" mass="20733">MVAPRPMTRDALMSAFGGESMAHMRYSIFADIAEKEGFPNVARLFRAIAFAEKVHARNHYQRLGELDTDAKVVAGAPFGPGNTSKNLSLAIRGEEFEINEMYPTYIKIAESQGETQAVISFKWALEAEKIHAELYKKAKEYVDKGEDMPIDGYIWICPVCGFTYVGKEPPPKCPICGALGEKFVKF</sequence>
<name>A3DKJ6_STAMF</name>
<dbReference type="GeneID" id="4906491"/>
<dbReference type="EMBL" id="CP000575">
    <property type="protein sequence ID" value="ABN69156.1"/>
    <property type="molecule type" value="Genomic_DNA"/>
</dbReference>
<dbReference type="InterPro" id="IPR048574">
    <property type="entry name" value="RUBY_RBDX"/>
</dbReference>
<dbReference type="PROSITE" id="PS50905">
    <property type="entry name" value="FERRITIN_LIKE"/>
    <property type="match status" value="1"/>
</dbReference>
<dbReference type="SUPFAM" id="SSF47240">
    <property type="entry name" value="Ferritin-like"/>
    <property type="match status" value="1"/>
</dbReference>
<evidence type="ECO:0000313" key="6">
    <source>
        <dbReference type="Proteomes" id="UP000000254"/>
    </source>
</evidence>
<evidence type="ECO:0000259" key="3">
    <source>
        <dbReference type="PROSITE" id="PS50903"/>
    </source>
</evidence>
<gene>
    <name evidence="5" type="ordered locus">Smar_0043</name>
</gene>
<dbReference type="Gene3D" id="2.20.28.10">
    <property type="match status" value="1"/>
</dbReference>
<proteinExistence type="predicted"/>
<evidence type="ECO:0000256" key="2">
    <source>
        <dbReference type="ARBA" id="ARBA00022982"/>
    </source>
</evidence>
<reference evidence="6" key="1">
    <citation type="journal article" date="2009" name="BMC Genomics">
        <title>The complete genome sequence of Staphylothermus marinus reveals differences in sulfur metabolism among heterotrophic Crenarchaeota.</title>
        <authorList>
            <person name="Anderson I.J."/>
            <person name="Dharmarajan L."/>
            <person name="Rodriguez J."/>
            <person name="Hooper S."/>
            <person name="Porat I."/>
            <person name="Ulrich L.E."/>
            <person name="Elkins J.G."/>
            <person name="Mavromatis K."/>
            <person name="Sun H."/>
            <person name="Land M."/>
            <person name="Lapidus A."/>
            <person name="Lucas S."/>
            <person name="Barry K."/>
            <person name="Huber H."/>
            <person name="Zhulin I.B."/>
            <person name="Whitman W.B."/>
            <person name="Mukhopadhyay B."/>
            <person name="Woese C."/>
            <person name="Bristow J."/>
            <person name="Kyrpides N."/>
        </authorList>
    </citation>
    <scope>NUCLEOTIDE SEQUENCE [LARGE SCALE GENOMIC DNA]</scope>
    <source>
        <strain evidence="6">ATCC 43588 / DSM 3639 / JCM 9404 / F1</strain>
    </source>
</reference>
<dbReference type="InterPro" id="IPR009040">
    <property type="entry name" value="Ferritin-like_diiron"/>
</dbReference>
<keyword evidence="6" id="KW-1185">Reference proteome</keyword>
<dbReference type="Proteomes" id="UP000000254">
    <property type="component" value="Chromosome"/>
</dbReference>
<dbReference type="Pfam" id="PF21349">
    <property type="entry name" value="RUBY_RBDX"/>
    <property type="match status" value="1"/>
</dbReference>
<dbReference type="eggNOG" id="arCOG01097">
    <property type="taxonomic scope" value="Archaea"/>
</dbReference>
<dbReference type="InterPro" id="IPR024934">
    <property type="entry name" value="Rubredoxin-like_dom"/>
</dbReference>
<dbReference type="RefSeq" id="WP_011838347.1">
    <property type="nucleotide sequence ID" value="NC_009033.1"/>
</dbReference>
<dbReference type="InterPro" id="IPR003251">
    <property type="entry name" value="Rr_diiron-bd_dom"/>
</dbReference>
<evidence type="ECO:0000256" key="1">
    <source>
        <dbReference type="ARBA" id="ARBA00022448"/>
    </source>
</evidence>
<evidence type="ECO:0000259" key="4">
    <source>
        <dbReference type="PROSITE" id="PS50905"/>
    </source>
</evidence>
<dbReference type="PROSITE" id="PS50903">
    <property type="entry name" value="RUBREDOXIN_LIKE"/>
    <property type="match status" value="1"/>
</dbReference>
<dbReference type="PANTHER" id="PTHR33746:SF4">
    <property type="entry name" value="RUBRERYTHRIN"/>
    <property type="match status" value="1"/>
</dbReference>
<dbReference type="PANTHER" id="PTHR33746">
    <property type="entry name" value="RUBRERYTHRIN"/>
    <property type="match status" value="1"/>
</dbReference>
<dbReference type="STRING" id="399550.Smar_0043"/>
<protein>
    <submittedName>
        <fullName evidence="5">Rubrerythrin</fullName>
    </submittedName>
</protein>
<dbReference type="HOGENOM" id="CLU_095256_1_0_2"/>
<keyword evidence="1" id="KW-0813">Transport</keyword>
<dbReference type="OrthoDB" id="45654at2157"/>
<feature type="domain" description="Rubredoxin-like" evidence="3">
    <location>
        <begin position="152"/>
        <end position="186"/>
    </location>
</feature>
<feature type="domain" description="Ferritin-like diiron" evidence="4">
    <location>
        <begin position="2"/>
        <end position="146"/>
    </location>
</feature>
<dbReference type="GO" id="GO:0005506">
    <property type="term" value="F:iron ion binding"/>
    <property type="evidence" value="ECO:0007669"/>
    <property type="project" value="InterPro"/>
</dbReference>
<dbReference type="CDD" id="cd01041">
    <property type="entry name" value="Rubrerythrin"/>
    <property type="match status" value="1"/>
</dbReference>
<dbReference type="AlphaFoldDB" id="A3DKJ6"/>
<dbReference type="GO" id="GO:0016491">
    <property type="term" value="F:oxidoreductase activity"/>
    <property type="evidence" value="ECO:0007669"/>
    <property type="project" value="InterPro"/>
</dbReference>
<dbReference type="InterPro" id="IPR052753">
    <property type="entry name" value="Rbr2/Nigerythrin"/>
</dbReference>
<dbReference type="InterPro" id="IPR012347">
    <property type="entry name" value="Ferritin-like"/>
</dbReference>
<dbReference type="InterPro" id="IPR009078">
    <property type="entry name" value="Ferritin-like_SF"/>
</dbReference>
<organism evidence="5 6">
    <name type="scientific">Staphylothermus marinus (strain ATCC 43588 / DSM 3639 / JCM 9404 / F1)</name>
    <dbReference type="NCBI Taxonomy" id="399550"/>
    <lineage>
        <taxon>Archaea</taxon>
        <taxon>Thermoproteota</taxon>
        <taxon>Thermoprotei</taxon>
        <taxon>Desulfurococcales</taxon>
        <taxon>Desulfurococcaceae</taxon>
        <taxon>Staphylothermus</taxon>
    </lineage>
</organism>
<dbReference type="Pfam" id="PF02915">
    <property type="entry name" value="Rubrerythrin"/>
    <property type="match status" value="1"/>
</dbReference>
<evidence type="ECO:0000313" key="5">
    <source>
        <dbReference type="EMBL" id="ABN69156.1"/>
    </source>
</evidence>
<dbReference type="KEGG" id="smr:Smar_0043"/>
<keyword evidence="2" id="KW-0249">Electron transport</keyword>